<dbReference type="EMBL" id="DS113576">
    <property type="protein sequence ID" value="EAY01168.1"/>
    <property type="molecule type" value="Genomic_DNA"/>
</dbReference>
<name>A2F1Q8_TRIV3</name>
<evidence type="ECO:0000256" key="4">
    <source>
        <dbReference type="ARBA" id="ARBA00022824"/>
    </source>
</evidence>
<dbReference type="GO" id="GO:0005509">
    <property type="term" value="F:calcium ion binding"/>
    <property type="evidence" value="ECO:0000318"/>
    <property type="project" value="GO_Central"/>
</dbReference>
<evidence type="ECO:0000256" key="7">
    <source>
        <dbReference type="ARBA" id="ARBA00023186"/>
    </source>
</evidence>
<dbReference type="RefSeq" id="XP_001330115.1">
    <property type="nucleotide sequence ID" value="XM_001330080.1"/>
</dbReference>
<feature type="chain" id="PRO_5002643373" evidence="9">
    <location>
        <begin position="17"/>
        <end position="451"/>
    </location>
</feature>
<dbReference type="Gene3D" id="2.60.120.200">
    <property type="match status" value="1"/>
</dbReference>
<evidence type="ECO:0000313" key="13">
    <source>
        <dbReference type="Proteomes" id="UP000001542"/>
    </source>
</evidence>
<feature type="region of interest" description="Disordered" evidence="11">
    <location>
        <begin position="223"/>
        <end position="243"/>
    </location>
</feature>
<evidence type="ECO:0000256" key="3">
    <source>
        <dbReference type="ARBA" id="ARBA00022692"/>
    </source>
</evidence>
<accession>A2F1Q8</accession>
<feature type="transmembrane region" description="Helical" evidence="9">
    <location>
        <begin position="427"/>
        <end position="446"/>
    </location>
</feature>
<sequence>MLLSCLFFLSYSLSKADFYESFESENSMNGWISTKAPDYNGVWYFDNKTKALSMATYATRYAITKKFSNPIILNDKDFIIQFEVEPTTTIDCTGGYLKLYGNKNLNERDVSNQTMYTLMFGPDRCQDSNSIHFIIKHKGIEKSLKIPPHSNLGNKTHLYSLVVRKNNNFETFIDNDKVRIGNFFTDFYPPINIREIPDPADKKPKDWVDDEYIVDETAKKPEDWDEDEPEFIPDPSKIDPPKGWLLNEPKTIQDKNAKKPDDWDEAVFGQWEAPQISNPKCDKAPGCGPYEAPLILNEKYKGKWEPPRYRNPLYRGPWRPRMISNPDYVEDKHPANFGEIWAVGFELWAVTPSLSFRKILIDTNNVDEIVNEMDQKQKKMVQQKNENEEIKFNPVLNFEDLKNIDNKLPFFEDLVNSWSEFYKKDKGMAISMLLTMIITPIFGYYIHRKFF</sequence>
<dbReference type="InterPro" id="IPR013320">
    <property type="entry name" value="ConA-like_dom_sf"/>
</dbReference>
<reference evidence="12" key="2">
    <citation type="journal article" date="2007" name="Science">
        <title>Draft genome sequence of the sexually transmitted pathogen Trichomonas vaginalis.</title>
        <authorList>
            <person name="Carlton J.M."/>
            <person name="Hirt R.P."/>
            <person name="Silva J.C."/>
            <person name="Delcher A.L."/>
            <person name="Schatz M."/>
            <person name="Zhao Q."/>
            <person name="Wortman J.R."/>
            <person name="Bidwell S.L."/>
            <person name="Alsmark U.C.M."/>
            <person name="Besteiro S."/>
            <person name="Sicheritz-Ponten T."/>
            <person name="Noel C.J."/>
            <person name="Dacks J.B."/>
            <person name="Foster P.G."/>
            <person name="Simillion C."/>
            <person name="Van de Peer Y."/>
            <person name="Miranda-Saavedra D."/>
            <person name="Barton G.J."/>
            <person name="Westrop G.D."/>
            <person name="Mueller S."/>
            <person name="Dessi D."/>
            <person name="Fiori P.L."/>
            <person name="Ren Q."/>
            <person name="Paulsen I."/>
            <person name="Zhang H."/>
            <person name="Bastida-Corcuera F.D."/>
            <person name="Simoes-Barbosa A."/>
            <person name="Brown M.T."/>
            <person name="Hayes R.D."/>
            <person name="Mukherjee M."/>
            <person name="Okumura C.Y."/>
            <person name="Schneider R."/>
            <person name="Smith A.J."/>
            <person name="Vanacova S."/>
            <person name="Villalvazo M."/>
            <person name="Haas B.J."/>
            <person name="Pertea M."/>
            <person name="Feldblyum T.V."/>
            <person name="Utterback T.R."/>
            <person name="Shu C.L."/>
            <person name="Osoegawa K."/>
            <person name="de Jong P.J."/>
            <person name="Hrdy I."/>
            <person name="Horvathova L."/>
            <person name="Zubacova Z."/>
            <person name="Dolezal P."/>
            <person name="Malik S.B."/>
            <person name="Logsdon J.M. Jr."/>
            <person name="Henze K."/>
            <person name="Gupta A."/>
            <person name="Wang C.C."/>
            <person name="Dunne R.L."/>
            <person name="Upcroft J.A."/>
            <person name="Upcroft P."/>
            <person name="White O."/>
            <person name="Salzberg S.L."/>
            <person name="Tang P."/>
            <person name="Chiu C.-H."/>
            <person name="Lee Y.-S."/>
            <person name="Embley T.M."/>
            <person name="Coombs G.H."/>
            <person name="Mottram J.C."/>
            <person name="Tachezy J."/>
            <person name="Fraser-Liggett C.M."/>
            <person name="Johnson P.J."/>
        </authorList>
    </citation>
    <scope>NUCLEOTIDE SEQUENCE [LARGE SCALE GENOMIC DNA]</scope>
    <source>
        <strain evidence="12">G3</strain>
    </source>
</reference>
<dbReference type="PANTHER" id="PTHR11073:SF1">
    <property type="entry name" value="CALNEXIN 14D-RELATED"/>
    <property type="match status" value="1"/>
</dbReference>
<keyword evidence="13" id="KW-1185">Reference proteome</keyword>
<dbReference type="Proteomes" id="UP000001542">
    <property type="component" value="Unassembled WGS sequence"/>
</dbReference>
<evidence type="ECO:0000256" key="1">
    <source>
        <dbReference type="ARBA" id="ARBA00004389"/>
    </source>
</evidence>
<keyword evidence="6 9" id="KW-0472">Membrane</keyword>
<dbReference type="KEGG" id="tva:4758993"/>
<gene>
    <name evidence="12" type="ORF">TVAG_189540</name>
</gene>
<dbReference type="PROSITE" id="PS00805">
    <property type="entry name" value="CALRETICULIN_REPEAT"/>
    <property type="match status" value="2"/>
</dbReference>
<evidence type="ECO:0000256" key="5">
    <source>
        <dbReference type="ARBA" id="ARBA00022989"/>
    </source>
</evidence>
<dbReference type="Gene3D" id="2.10.250.10">
    <property type="entry name" value="Calreticulin/calnexin, P domain"/>
    <property type="match status" value="1"/>
</dbReference>
<keyword evidence="10" id="KW-0175">Coiled coil</keyword>
<dbReference type="AlphaFoldDB" id="A2F1Q8"/>
<evidence type="ECO:0000256" key="11">
    <source>
        <dbReference type="SAM" id="MobiDB-lite"/>
    </source>
</evidence>
<dbReference type="OrthoDB" id="1938156at2759"/>
<dbReference type="GO" id="GO:0036503">
    <property type="term" value="P:ERAD pathway"/>
    <property type="evidence" value="ECO:0000318"/>
    <property type="project" value="GO_Central"/>
</dbReference>
<dbReference type="InterPro" id="IPR009033">
    <property type="entry name" value="Calreticulin/calnexin_P_dom_sf"/>
</dbReference>
<comment type="similarity">
    <text evidence="2 9">Belongs to the calreticulin family.</text>
</comment>
<dbReference type="FunFam" id="2.10.250.10:FF:000001">
    <property type="entry name" value="Calnexin homolog"/>
    <property type="match status" value="1"/>
</dbReference>
<evidence type="ECO:0000256" key="6">
    <source>
        <dbReference type="ARBA" id="ARBA00023136"/>
    </source>
</evidence>
<keyword evidence="7 9" id="KW-0143">Chaperone</keyword>
<dbReference type="GO" id="GO:0005789">
    <property type="term" value="C:endoplasmic reticulum membrane"/>
    <property type="evidence" value="ECO:0000318"/>
    <property type="project" value="GO_Central"/>
</dbReference>
<protein>
    <submittedName>
        <fullName evidence="12">Calreticulin family protein</fullName>
    </submittedName>
</protein>
<dbReference type="PRINTS" id="PR00626">
    <property type="entry name" value="CALRETICULIN"/>
</dbReference>
<dbReference type="InParanoid" id="A2F1Q8"/>
<dbReference type="eggNOG" id="KOG0675">
    <property type="taxonomic scope" value="Eukaryota"/>
</dbReference>
<dbReference type="VEuPathDB" id="TrichDB:TVAGG3_0149530"/>
<dbReference type="GO" id="GO:0006457">
    <property type="term" value="P:protein folding"/>
    <property type="evidence" value="ECO:0000318"/>
    <property type="project" value="GO_Central"/>
</dbReference>
<dbReference type="GO" id="GO:0051082">
    <property type="term" value="F:unfolded protein binding"/>
    <property type="evidence" value="ECO:0007669"/>
    <property type="project" value="InterPro"/>
</dbReference>
<keyword evidence="4 9" id="KW-0256">Endoplasmic reticulum</keyword>
<dbReference type="VEuPathDB" id="TrichDB:TVAG_189540"/>
<dbReference type="PANTHER" id="PTHR11073">
    <property type="entry name" value="CALRETICULIN AND CALNEXIN"/>
    <property type="match status" value="1"/>
</dbReference>
<reference evidence="12" key="1">
    <citation type="submission" date="2006-10" db="EMBL/GenBank/DDBJ databases">
        <authorList>
            <person name="Amadeo P."/>
            <person name="Zhao Q."/>
            <person name="Wortman J."/>
            <person name="Fraser-Liggett C."/>
            <person name="Carlton J."/>
        </authorList>
    </citation>
    <scope>NUCLEOTIDE SEQUENCE</scope>
    <source>
        <strain evidence="12">G3</strain>
    </source>
</reference>
<dbReference type="InterPro" id="IPR001580">
    <property type="entry name" value="Calret/calnex"/>
</dbReference>
<dbReference type="InterPro" id="IPR018124">
    <property type="entry name" value="Calret/calnex_CS"/>
</dbReference>
<proteinExistence type="inferred from homology"/>
<dbReference type="SMR" id="A2F1Q8"/>
<comment type="subcellular location">
    <subcellularLocation>
        <location evidence="1">Endoplasmic reticulum membrane</location>
        <topology evidence="1">Single-pass membrane protein</topology>
    </subcellularLocation>
</comment>
<dbReference type="SUPFAM" id="SSF63887">
    <property type="entry name" value="P-domain of calnexin/calreticulin"/>
    <property type="match status" value="1"/>
</dbReference>
<evidence type="ECO:0000256" key="9">
    <source>
        <dbReference type="RuleBase" id="RU362126"/>
    </source>
</evidence>
<evidence type="ECO:0000256" key="2">
    <source>
        <dbReference type="ARBA" id="ARBA00010983"/>
    </source>
</evidence>
<dbReference type="STRING" id="5722.A2F1Q8"/>
<organism evidence="12 13">
    <name type="scientific">Trichomonas vaginalis (strain ATCC PRA-98 / G3)</name>
    <dbReference type="NCBI Taxonomy" id="412133"/>
    <lineage>
        <taxon>Eukaryota</taxon>
        <taxon>Metamonada</taxon>
        <taxon>Parabasalia</taxon>
        <taxon>Trichomonadida</taxon>
        <taxon>Trichomonadidae</taxon>
        <taxon>Trichomonas</taxon>
    </lineage>
</organism>
<evidence type="ECO:0000256" key="10">
    <source>
        <dbReference type="SAM" id="Coils"/>
    </source>
</evidence>
<keyword evidence="3 9" id="KW-0812">Transmembrane</keyword>
<keyword evidence="8" id="KW-1015">Disulfide bond</keyword>
<feature type="coiled-coil region" evidence="10">
    <location>
        <begin position="366"/>
        <end position="393"/>
    </location>
</feature>
<feature type="disulfide bond" evidence="8">
    <location>
        <begin position="92"/>
        <end position="125"/>
    </location>
</feature>
<dbReference type="SUPFAM" id="SSF49899">
    <property type="entry name" value="Concanavalin A-like lectins/glucanases"/>
    <property type="match status" value="1"/>
</dbReference>
<dbReference type="Pfam" id="PF00262">
    <property type="entry name" value="Calreticulin"/>
    <property type="match status" value="1"/>
</dbReference>
<feature type="signal peptide" evidence="9">
    <location>
        <begin position="1"/>
        <end position="16"/>
    </location>
</feature>
<evidence type="ECO:0000256" key="8">
    <source>
        <dbReference type="PIRSR" id="PIRSR601580-3"/>
    </source>
</evidence>
<keyword evidence="5 9" id="KW-1133">Transmembrane helix</keyword>
<evidence type="ECO:0000313" key="12">
    <source>
        <dbReference type="EMBL" id="EAY01168.1"/>
    </source>
</evidence>
<keyword evidence="9" id="KW-0732">Signal</keyword>
<dbReference type="FunCoup" id="A2F1Q8">
    <property type="interactions" value="216"/>
</dbReference>